<evidence type="ECO:0000256" key="3">
    <source>
        <dbReference type="ARBA" id="ARBA00022801"/>
    </source>
</evidence>
<gene>
    <name evidence="6" type="ORF">ABCQ75_07255</name>
</gene>
<proteinExistence type="inferred from homology"/>
<evidence type="ECO:0000313" key="7">
    <source>
        <dbReference type="Proteomes" id="UP001422074"/>
    </source>
</evidence>
<dbReference type="RefSeq" id="WP_345884288.1">
    <property type="nucleotide sequence ID" value="NZ_JBDFRB010000005.1"/>
</dbReference>
<evidence type="ECO:0000256" key="2">
    <source>
        <dbReference type="ARBA" id="ARBA00022670"/>
    </source>
</evidence>
<keyword evidence="4" id="KW-0788">Thiol protease</keyword>
<dbReference type="InterPro" id="IPR051794">
    <property type="entry name" value="PG_Endopeptidase_C40"/>
</dbReference>
<dbReference type="SUPFAM" id="SSF54001">
    <property type="entry name" value="Cysteine proteinases"/>
    <property type="match status" value="1"/>
</dbReference>
<protein>
    <submittedName>
        <fullName evidence="6">C40 family peptidase</fullName>
    </submittedName>
</protein>
<accession>A0ABU9X1M6</accession>
<dbReference type="Gene3D" id="3.90.1720.10">
    <property type="entry name" value="endopeptidase domain like (from Nostoc punctiforme)"/>
    <property type="match status" value="1"/>
</dbReference>
<organism evidence="6 7">
    <name type="scientific">Sinomonas halotolerans</name>
    <dbReference type="NCBI Taxonomy" id="1644133"/>
    <lineage>
        <taxon>Bacteria</taxon>
        <taxon>Bacillati</taxon>
        <taxon>Actinomycetota</taxon>
        <taxon>Actinomycetes</taxon>
        <taxon>Micrococcales</taxon>
        <taxon>Micrococcaceae</taxon>
        <taxon>Sinomonas</taxon>
    </lineage>
</organism>
<dbReference type="InterPro" id="IPR038765">
    <property type="entry name" value="Papain-like_cys_pep_sf"/>
</dbReference>
<keyword evidence="3" id="KW-0378">Hydrolase</keyword>
<evidence type="ECO:0000256" key="1">
    <source>
        <dbReference type="ARBA" id="ARBA00007074"/>
    </source>
</evidence>
<comment type="caution">
    <text evidence="6">The sequence shown here is derived from an EMBL/GenBank/DDBJ whole genome shotgun (WGS) entry which is preliminary data.</text>
</comment>
<keyword evidence="2" id="KW-0645">Protease</keyword>
<dbReference type="PROSITE" id="PS51935">
    <property type="entry name" value="NLPC_P60"/>
    <property type="match status" value="1"/>
</dbReference>
<dbReference type="PANTHER" id="PTHR47359">
    <property type="entry name" value="PEPTIDOGLYCAN DL-ENDOPEPTIDASE CWLO"/>
    <property type="match status" value="1"/>
</dbReference>
<reference evidence="6 7" key="1">
    <citation type="submission" date="2024-05" db="EMBL/GenBank/DDBJ databases">
        <title>Sinomonas sp. nov., isolated from a waste landfill.</title>
        <authorList>
            <person name="Zhao Y."/>
        </authorList>
    </citation>
    <scope>NUCLEOTIDE SEQUENCE [LARGE SCALE GENOMIC DNA]</scope>
    <source>
        <strain evidence="6 7">CCTCC AB2014300</strain>
    </source>
</reference>
<sequence length="264" mass="25515">MTFTEALGRIGEIRHTIVSLADPDALAASRAGSTAGTSAAKAAEAPASAAAAEEFANALAGAAGMAWAGGPGGPGQLGGLGGLSGLGQFGGSGALGAAGSLGSAGSPASLPGLAAATATQAAQGAGPASSANAGGPRGTGGVTGADVAAQARKYTGIPYVWGGNDPAVGLDCSSFVQHVYRDLGIELPRVVRDQMTKGTPVPSLAEARPGDLLVSFGGDHIAIYLGDGKAIDAPVPGKTIQVRDAWEAHSGLMQIRRIVPGAAA</sequence>
<comment type="similarity">
    <text evidence="1">Belongs to the peptidase C40 family.</text>
</comment>
<feature type="domain" description="NlpC/P60" evidence="5">
    <location>
        <begin position="141"/>
        <end position="264"/>
    </location>
</feature>
<dbReference type="Proteomes" id="UP001422074">
    <property type="component" value="Unassembled WGS sequence"/>
</dbReference>
<dbReference type="PANTHER" id="PTHR47359:SF3">
    <property type="entry name" value="NLP_P60 DOMAIN-CONTAINING PROTEIN-RELATED"/>
    <property type="match status" value="1"/>
</dbReference>
<dbReference type="InterPro" id="IPR000064">
    <property type="entry name" value="NLP_P60_dom"/>
</dbReference>
<name>A0ABU9X1M6_9MICC</name>
<evidence type="ECO:0000313" key="6">
    <source>
        <dbReference type="EMBL" id="MEN2744335.1"/>
    </source>
</evidence>
<keyword evidence="7" id="KW-1185">Reference proteome</keyword>
<dbReference type="Pfam" id="PF00877">
    <property type="entry name" value="NLPC_P60"/>
    <property type="match status" value="1"/>
</dbReference>
<dbReference type="EMBL" id="JBDFRB010000005">
    <property type="protein sequence ID" value="MEN2744335.1"/>
    <property type="molecule type" value="Genomic_DNA"/>
</dbReference>
<evidence type="ECO:0000259" key="5">
    <source>
        <dbReference type="PROSITE" id="PS51935"/>
    </source>
</evidence>
<evidence type="ECO:0000256" key="4">
    <source>
        <dbReference type="ARBA" id="ARBA00022807"/>
    </source>
</evidence>